<reference evidence="2" key="1">
    <citation type="submission" date="2020-10" db="EMBL/GenBank/DDBJ databases">
        <authorList>
            <person name="Gilroy R."/>
        </authorList>
    </citation>
    <scope>NUCLEOTIDE SEQUENCE</scope>
    <source>
        <strain evidence="2">7293</strain>
    </source>
</reference>
<dbReference type="InterPro" id="IPR006148">
    <property type="entry name" value="Glc/Gal-6P_isomerase"/>
</dbReference>
<dbReference type="GO" id="GO:0005737">
    <property type="term" value="C:cytoplasm"/>
    <property type="evidence" value="ECO:0007669"/>
    <property type="project" value="TreeGrafter"/>
</dbReference>
<dbReference type="GO" id="GO:0006043">
    <property type="term" value="P:glucosamine catabolic process"/>
    <property type="evidence" value="ECO:0007669"/>
    <property type="project" value="TreeGrafter"/>
</dbReference>
<dbReference type="InterPro" id="IPR004547">
    <property type="entry name" value="Glucosamine6P_isomerase"/>
</dbReference>
<dbReference type="GO" id="GO:0006046">
    <property type="term" value="P:N-acetylglucosamine catabolic process"/>
    <property type="evidence" value="ECO:0007669"/>
    <property type="project" value="TreeGrafter"/>
</dbReference>
<dbReference type="AlphaFoldDB" id="A0A9D9DYK0"/>
<evidence type="ECO:0000259" key="1">
    <source>
        <dbReference type="Pfam" id="PF01182"/>
    </source>
</evidence>
<dbReference type="EMBL" id="JADIMT010000037">
    <property type="protein sequence ID" value="MBO8435873.1"/>
    <property type="molecule type" value="Genomic_DNA"/>
</dbReference>
<dbReference type="Proteomes" id="UP000823615">
    <property type="component" value="Unassembled WGS sequence"/>
</dbReference>
<dbReference type="InterPro" id="IPR037171">
    <property type="entry name" value="NagB/RpiA_transferase-like"/>
</dbReference>
<evidence type="ECO:0000313" key="3">
    <source>
        <dbReference type="Proteomes" id="UP000823615"/>
    </source>
</evidence>
<reference evidence="2" key="2">
    <citation type="journal article" date="2021" name="PeerJ">
        <title>Extensive microbial diversity within the chicken gut microbiome revealed by metagenomics and culture.</title>
        <authorList>
            <person name="Gilroy R."/>
            <person name="Ravi A."/>
            <person name="Getino M."/>
            <person name="Pursley I."/>
            <person name="Horton D.L."/>
            <person name="Alikhan N.F."/>
            <person name="Baker D."/>
            <person name="Gharbi K."/>
            <person name="Hall N."/>
            <person name="Watson M."/>
            <person name="Adriaenssens E.M."/>
            <person name="Foster-Nyarko E."/>
            <person name="Jarju S."/>
            <person name="Secka A."/>
            <person name="Antonio M."/>
            <person name="Oren A."/>
            <person name="Chaudhuri R.R."/>
            <person name="La Ragione R."/>
            <person name="Hildebrand F."/>
            <person name="Pallen M.J."/>
        </authorList>
    </citation>
    <scope>NUCLEOTIDE SEQUENCE</scope>
    <source>
        <strain evidence="2">7293</strain>
    </source>
</reference>
<dbReference type="Gene3D" id="3.40.50.1360">
    <property type="match status" value="1"/>
</dbReference>
<protein>
    <submittedName>
        <fullName evidence="2">6-phosphogluconolactonase</fullName>
    </submittedName>
</protein>
<sequence length="249" mass="28093">MRITICENKVELGQQAASLGRHCIKSTIEKLGRANVAFVTGTSQLEMLTALRQKELAWDKVNVFLLDEFVGLPDGHKASSETFLKENFLDYLPTIGSFHPISRRADSKATLKEMNALMKDYPLDVVFICIGENGHLAFNDPPADFDTRAPYIQVELERRSRRQQVGEGWFNTIDEVPSKAITMSVFEILTARHIICACPDQRKAKAVASCIFDDISPNSPAASIRRRTECALYLDRQSSCLVFDDFRMR</sequence>
<dbReference type="GO" id="GO:0005975">
    <property type="term" value="P:carbohydrate metabolic process"/>
    <property type="evidence" value="ECO:0007669"/>
    <property type="project" value="InterPro"/>
</dbReference>
<name>A0A9D9DYK0_9SPIO</name>
<accession>A0A9D9DYK0</accession>
<comment type="caution">
    <text evidence="2">The sequence shown here is derived from an EMBL/GenBank/DDBJ whole genome shotgun (WGS) entry which is preliminary data.</text>
</comment>
<evidence type="ECO:0000313" key="2">
    <source>
        <dbReference type="EMBL" id="MBO8435873.1"/>
    </source>
</evidence>
<proteinExistence type="predicted"/>
<dbReference type="PANTHER" id="PTHR11280:SF6">
    <property type="entry name" value="GLUCOSAMINE-6-PHOSPHATE ISOMERASE NAGB"/>
    <property type="match status" value="1"/>
</dbReference>
<dbReference type="GO" id="GO:0042802">
    <property type="term" value="F:identical protein binding"/>
    <property type="evidence" value="ECO:0007669"/>
    <property type="project" value="TreeGrafter"/>
</dbReference>
<dbReference type="Pfam" id="PF01182">
    <property type="entry name" value="Glucosamine_iso"/>
    <property type="match status" value="1"/>
</dbReference>
<dbReference type="GO" id="GO:0019262">
    <property type="term" value="P:N-acetylneuraminate catabolic process"/>
    <property type="evidence" value="ECO:0007669"/>
    <property type="project" value="TreeGrafter"/>
</dbReference>
<dbReference type="PANTHER" id="PTHR11280">
    <property type="entry name" value="GLUCOSAMINE-6-PHOSPHATE ISOMERASE"/>
    <property type="match status" value="1"/>
</dbReference>
<dbReference type="GO" id="GO:0004342">
    <property type="term" value="F:glucosamine-6-phosphate deaminase activity"/>
    <property type="evidence" value="ECO:0007669"/>
    <property type="project" value="InterPro"/>
</dbReference>
<gene>
    <name evidence="2" type="ORF">IAA97_02695</name>
</gene>
<organism evidence="2 3">
    <name type="scientific">Candidatus Ornithospirochaeta stercoripullorum</name>
    <dbReference type="NCBI Taxonomy" id="2840899"/>
    <lineage>
        <taxon>Bacteria</taxon>
        <taxon>Pseudomonadati</taxon>
        <taxon>Spirochaetota</taxon>
        <taxon>Spirochaetia</taxon>
        <taxon>Spirochaetales</taxon>
        <taxon>Spirochaetaceae</taxon>
        <taxon>Spirochaetaceae incertae sedis</taxon>
        <taxon>Candidatus Ornithospirochaeta</taxon>
    </lineage>
</organism>
<feature type="domain" description="Glucosamine/galactosamine-6-phosphate isomerase" evidence="1">
    <location>
        <begin position="8"/>
        <end position="228"/>
    </location>
</feature>
<dbReference type="SUPFAM" id="SSF100950">
    <property type="entry name" value="NagB/RpiA/CoA transferase-like"/>
    <property type="match status" value="1"/>
</dbReference>